<protein>
    <submittedName>
        <fullName evidence="1">Uncharacterized protein</fullName>
    </submittedName>
</protein>
<organism evidence="1">
    <name type="scientific">Pandoravirus macleodensis</name>
    <dbReference type="NCBI Taxonomy" id="2107707"/>
    <lineage>
        <taxon>Viruses</taxon>
        <taxon>Pandoravirus</taxon>
    </lineage>
</organism>
<reference evidence="1" key="1">
    <citation type="journal article" date="2018" name="Nat. Commun.">
        <title>Diversity and evolution of the emerging Pandoraviridae family.</title>
        <authorList>
            <person name="Legendre M."/>
            <person name="Fabre E."/>
            <person name="Poirot O."/>
            <person name="Jeudy S."/>
            <person name="Lartigue A."/>
            <person name="Alempic J.M."/>
            <person name="Beucher L."/>
            <person name="Philippe N."/>
            <person name="Bertaux L."/>
            <person name="Christo-Foroux E."/>
            <person name="Labadie K."/>
            <person name="Coute Y."/>
            <person name="Abergel C."/>
            <person name="Claverie J.M."/>
        </authorList>
    </citation>
    <scope>NUCLEOTIDE SEQUENCE [LARGE SCALE GENOMIC DNA]</scope>
    <source>
        <strain evidence="1">Macleodensis</strain>
    </source>
</reference>
<evidence type="ECO:0000313" key="1">
    <source>
        <dbReference type="EMBL" id="AVK77047.1"/>
    </source>
</evidence>
<dbReference type="EMBL" id="MG011691">
    <property type="protein sequence ID" value="AVK77047.1"/>
    <property type="molecule type" value="Genomic_DNA"/>
</dbReference>
<dbReference type="KEGG" id="vg:36841502"/>
<accession>A0A2U7UF19</accession>
<name>A0A2U7UF19_9VIRU</name>
<proteinExistence type="predicted"/>
<dbReference type="RefSeq" id="YP_009481043.1">
    <property type="nucleotide sequence ID" value="NC_037665.1"/>
</dbReference>
<sequence>MKRTLASPVASGRTTARRRIGQCDDREAAITSLLDAWTRALDGTGSADDLATWQRFAALAPLDPGVAYRLAESSGIPVDVLVASTYEPAWARVAALPAVASLIDRGVDLPGGASPCLLPSFVDLIDATERNVADDSRASLSRIIDDITSPDAGVRSQAAVDLVTMLDVSLRRRAVLAALGQGAIAPDYPPALPPSTWAPAAEALGAEHKMCGAQRAYYVFRTRVGPHPEGAADSLPQEGIYAFIMGPFGDENWPRTNSMVTRRASPAREYYHDSYHEVYERDAVRMFGYYPPLPRDVIEAFLTALAQAPPPSSYRTDNLAGVSQVRNALVPLYDLSDLPKRVAETFYKGAGNNGEDWWAAPIDDLAGVWITECELVTAARVFSGQVEARRHASLFPSRPPTLFDAVTDAVARGRFSVTTGATGMSMGGDYVPSDTIRRMLPRLWFQTCSADPDPVLGTLQGATALAEAANALGIPVDAATSLRPELLCATLAQRAIQEQARENYRDFVPPAMEEGAPLWPGLDGDDGGGDGIWNADAGNPFVFS</sequence>
<gene>
    <name evidence="1" type="ORF">pmac_cds_359</name>
</gene>
<dbReference type="GeneID" id="36841502"/>
<dbReference type="Proteomes" id="UP000249758">
    <property type="component" value="Segment"/>
</dbReference>